<organism evidence="2 3">
    <name type="scientific">Porites lobata</name>
    <dbReference type="NCBI Taxonomy" id="104759"/>
    <lineage>
        <taxon>Eukaryota</taxon>
        <taxon>Metazoa</taxon>
        <taxon>Cnidaria</taxon>
        <taxon>Anthozoa</taxon>
        <taxon>Hexacorallia</taxon>
        <taxon>Scleractinia</taxon>
        <taxon>Fungiina</taxon>
        <taxon>Poritidae</taxon>
        <taxon>Porites</taxon>
    </lineage>
</organism>
<comment type="caution">
    <text evidence="2">The sequence shown here is derived from an EMBL/GenBank/DDBJ whole genome shotgun (WGS) entry which is preliminary data.</text>
</comment>
<feature type="non-terminal residue" evidence="2">
    <location>
        <position position="1"/>
    </location>
</feature>
<accession>A0ABN8RE28</accession>
<evidence type="ECO:0000313" key="2">
    <source>
        <dbReference type="EMBL" id="CAH3177536.1"/>
    </source>
</evidence>
<keyword evidence="3" id="KW-1185">Reference proteome</keyword>
<name>A0ABN8RE28_9CNID</name>
<gene>
    <name evidence="2" type="ORF">PLOB_00019370</name>
</gene>
<protein>
    <submittedName>
        <fullName evidence="2">Uncharacterized protein</fullName>
    </submittedName>
</protein>
<dbReference type="EMBL" id="CALNXK010000227">
    <property type="protein sequence ID" value="CAH3177536.1"/>
    <property type="molecule type" value="Genomic_DNA"/>
</dbReference>
<dbReference type="PANTHER" id="PTHR13192:SF3">
    <property type="entry name" value="COBALAMIN TRAFFICKING PROTEIN CBLD"/>
    <property type="match status" value="1"/>
</dbReference>
<dbReference type="Pfam" id="PF10229">
    <property type="entry name" value="MMADHC"/>
    <property type="match status" value="1"/>
</dbReference>
<proteinExistence type="predicted"/>
<dbReference type="Proteomes" id="UP001159405">
    <property type="component" value="Unassembled WGS sequence"/>
</dbReference>
<dbReference type="PANTHER" id="PTHR13192">
    <property type="entry name" value="MY011 PROTEIN"/>
    <property type="match status" value="1"/>
</dbReference>
<evidence type="ECO:0000313" key="3">
    <source>
        <dbReference type="Proteomes" id="UP001159405"/>
    </source>
</evidence>
<evidence type="ECO:0000256" key="1">
    <source>
        <dbReference type="SAM" id="MobiDB-lite"/>
    </source>
</evidence>
<feature type="region of interest" description="Disordered" evidence="1">
    <location>
        <begin position="36"/>
        <end position="55"/>
    </location>
</feature>
<reference evidence="2 3" key="1">
    <citation type="submission" date="2022-05" db="EMBL/GenBank/DDBJ databases">
        <authorList>
            <consortium name="Genoscope - CEA"/>
            <person name="William W."/>
        </authorList>
    </citation>
    <scope>NUCLEOTIDE SEQUENCE [LARGE SCALE GENOMIC DNA]</scope>
</reference>
<sequence length="297" mass="32455">NQALRKSSRAVRYFPSLRAVVNQMVRNLQRGAVLSTSSTDTGLHGGGTGGTQTNWPDSRLGPFAPKDPCFPLPGNVGVDLAHLPQPAPKNSEVQRRSVAEVLLDMESEDVRKAVIMDTYMKDIAEENYEATSQPQKNHAAGSVECSVQQVPDFLHNGFMELFPDIGVHTGQLTAVSISQRTENDMSGWSPDVEDERDNLMSNFVESAKEICNSLMAAGYWADFIDPSSGTAFFGPHTNSTLFETDERYNHLGFNILDLGCCKVISHHLWGSYAIVGTIFTNAPANSNALGSSLHHKK</sequence>
<dbReference type="InterPro" id="IPR019362">
    <property type="entry name" value="MMADHC"/>
</dbReference>